<sequence length="128" mass="13656">MSIAHVALWTRDLEAVASFWSSFLGASIGDVYESRRRPGFRSRFLTLGDGPAIEIMEGPWVVPADPEGVERTGLAHVALSLGSEAAVDAMAARAGAEGILVSPARWTGDGFYEAVLRDPDGNLIEITI</sequence>
<comment type="caution">
    <text evidence="2">The sequence shown here is derived from an EMBL/GenBank/DDBJ whole genome shotgun (WGS) entry which is preliminary data.</text>
</comment>
<dbReference type="InterPro" id="IPR051332">
    <property type="entry name" value="Fosfomycin_Res_Enzymes"/>
</dbReference>
<gene>
    <name evidence="2" type="ORF">AC244_25905</name>
</gene>
<dbReference type="InterPro" id="IPR004360">
    <property type="entry name" value="Glyas_Fos-R_dOase_dom"/>
</dbReference>
<dbReference type="RefSeq" id="WP_053251681.1">
    <property type="nucleotide sequence ID" value="NZ_LGAP01000024.1"/>
</dbReference>
<feature type="domain" description="VOC" evidence="1">
    <location>
        <begin position="2"/>
        <end position="128"/>
    </location>
</feature>
<dbReference type="Pfam" id="PF00903">
    <property type="entry name" value="Glyoxalase"/>
    <property type="match status" value="1"/>
</dbReference>
<organism evidence="2 3">
    <name type="scientific">Ensifer adhaerens</name>
    <name type="common">Sinorhizobium morelense</name>
    <dbReference type="NCBI Taxonomy" id="106592"/>
    <lineage>
        <taxon>Bacteria</taxon>
        <taxon>Pseudomonadati</taxon>
        <taxon>Pseudomonadota</taxon>
        <taxon>Alphaproteobacteria</taxon>
        <taxon>Hyphomicrobiales</taxon>
        <taxon>Rhizobiaceae</taxon>
        <taxon>Sinorhizobium/Ensifer group</taxon>
        <taxon>Ensifer</taxon>
    </lineage>
</organism>
<dbReference type="InterPro" id="IPR037523">
    <property type="entry name" value="VOC_core"/>
</dbReference>
<dbReference type="PANTHER" id="PTHR36113:SF1">
    <property type="entry name" value="GLYOXALASE_BLEOMYCIN RESISTANCE PROTEIN_DIOXYGENASE"/>
    <property type="match status" value="1"/>
</dbReference>
<dbReference type="EMBL" id="LGAP01000024">
    <property type="protein sequence ID" value="KOF14671.1"/>
    <property type="molecule type" value="Genomic_DNA"/>
</dbReference>
<reference evidence="3" key="1">
    <citation type="submission" date="2015-07" db="EMBL/GenBank/DDBJ databases">
        <title>Whole genome sequence of an Ensifer adhaerens strain isolated from a cave pool in the Wind Cave National Park.</title>
        <authorList>
            <person name="Eng W.W.H."/>
            <person name="Gan H.M."/>
            <person name="Barton H.A."/>
            <person name="Savka M.A."/>
        </authorList>
    </citation>
    <scope>NUCLEOTIDE SEQUENCE [LARGE SCALE GENOMIC DNA]</scope>
    <source>
        <strain evidence="3">SD006</strain>
    </source>
</reference>
<dbReference type="PANTHER" id="PTHR36113">
    <property type="entry name" value="LYASE, PUTATIVE-RELATED-RELATED"/>
    <property type="match status" value="1"/>
</dbReference>
<evidence type="ECO:0000313" key="3">
    <source>
        <dbReference type="Proteomes" id="UP000037425"/>
    </source>
</evidence>
<evidence type="ECO:0000313" key="2">
    <source>
        <dbReference type="EMBL" id="KOF14671.1"/>
    </source>
</evidence>
<dbReference type="InterPro" id="IPR029068">
    <property type="entry name" value="Glyas_Bleomycin-R_OHBP_Dase"/>
</dbReference>
<dbReference type="Proteomes" id="UP000037425">
    <property type="component" value="Unassembled WGS sequence"/>
</dbReference>
<accession>A0A0L8BJ06</accession>
<proteinExistence type="predicted"/>
<dbReference type="OrthoDB" id="9800438at2"/>
<dbReference type="PATRIC" id="fig|106592.7.peg.3946"/>
<dbReference type="Gene3D" id="3.10.180.10">
    <property type="entry name" value="2,3-Dihydroxybiphenyl 1,2-Dioxygenase, domain 1"/>
    <property type="match status" value="1"/>
</dbReference>
<evidence type="ECO:0000259" key="1">
    <source>
        <dbReference type="PROSITE" id="PS51819"/>
    </source>
</evidence>
<protein>
    <submittedName>
        <fullName evidence="2">Bleomycin resistance protein</fullName>
    </submittedName>
</protein>
<dbReference type="AlphaFoldDB" id="A0A0L8BJ06"/>
<dbReference type="PROSITE" id="PS51819">
    <property type="entry name" value="VOC"/>
    <property type="match status" value="1"/>
</dbReference>
<name>A0A0L8BJ06_ENSAD</name>
<dbReference type="SUPFAM" id="SSF54593">
    <property type="entry name" value="Glyoxalase/Bleomycin resistance protein/Dihydroxybiphenyl dioxygenase"/>
    <property type="match status" value="1"/>
</dbReference>